<dbReference type="InterPro" id="IPR014811">
    <property type="entry name" value="ArgoL1"/>
</dbReference>
<dbReference type="InterPro" id="IPR032472">
    <property type="entry name" value="ArgoL2"/>
</dbReference>
<dbReference type="Gene3D" id="3.40.50.2300">
    <property type="match status" value="1"/>
</dbReference>
<dbReference type="SMART" id="SM00950">
    <property type="entry name" value="Piwi"/>
    <property type="match status" value="1"/>
</dbReference>
<dbReference type="CDD" id="cd02846">
    <property type="entry name" value="PAZ_argonaute_like"/>
    <property type="match status" value="1"/>
</dbReference>
<feature type="region of interest" description="Disordered" evidence="3">
    <location>
        <begin position="968"/>
        <end position="987"/>
    </location>
</feature>
<dbReference type="InterPro" id="IPR003100">
    <property type="entry name" value="PAZ_dom"/>
</dbReference>
<dbReference type="SUPFAM" id="SSF101690">
    <property type="entry name" value="PAZ domain"/>
    <property type="match status" value="1"/>
</dbReference>
<sequence length="1004" mass="111723">MSKRGGGGRRGGRGDYPREQHPSVAPAYPTGGGGRGGRGGPGGNGRGRGAGRGGGGGGGGGAPSAPPAMMSQRAPPPTTSYYSPPADVPSSSAAAAAGTSSTSLSQELEQRLTIRDPEPAAAEPEATLTQSTPASSKALRPPARPGFGKAGVTCIVRANHFLVEVADKSICHYDVAISPECTSRITNRRIITELVRMHKNGVLGNRLPVYDGRKSLYTAGPLPFTDKAFVIKLADEEKTDKTREKEFKVTIKLAGQADLDHLRNFLQGRQMDAPQETIQALDIVLRESPSANYSNIIVYSYVTSSRSFFSPMFGHKCDIGEGLECWRGYFQSLRPTQMGLSLNTDISATSFYKPVTVVEFVAEYLNIYDIMRPLSDPDRIKIKKALRGIKVEAMHNRNCRRRYKITGITSMPMSEIMFPVDESGTKLSVVQYFRDRYQCSLKHVSWPCLQAGSDARPTYLPMEVCRIIEGQRFTKKLNDRQVTSILKATCQRPRDRERSILEMVRLNKFNDDKFVKEFGIRIKNEFTPVEARVLPPPRLKYHESGREKLCSPNVGQWNMINKRMVNGGNVEHWTCLSFSRLRGDEIDRFCGGLVNMCNNIGMVFNPRPFVDIWAVHPDSMETALRKVHSQSLNCLGKSGRHIQLLIIVLPEKSGHYGRIKRICETDLGIVSQCCLPKHVAKCNNQYLENVALKINVKVGGRNTVLEDALHYRIPFVTDKPTIIFGADVTHPAPGEDASSIAAVVASIDWPEVTKYKGLVSAQQNREEMIQDLFKVTQDPQKGTIYGGMIRELLLSFFRATKQKPHRIIFYRDGVSEGQFSQVLLHEMTAIRKACASLEEGYLPPTTFVVVQKRHHTRLFPEVHGSRDLTDRSGNILPGTVVDKMICHPTEFDFFLCSHAGIQGTSRPTHYHVLFDENHFSADDLQRLTNNLCYTYARCTRSVSIVPPAYYAHLAAFRARYYMEGELSDGGSTSAGGRSRSKNTSTEVRQLPLIKHNVQEVMFYC</sequence>
<gene>
    <name evidence="6" type="ORF">GSMUA_152240.1</name>
</gene>
<dbReference type="PANTHER" id="PTHR22891">
    <property type="entry name" value="EUKARYOTIC TRANSLATION INITIATION FACTOR 2C"/>
    <property type="match status" value="1"/>
</dbReference>
<comment type="similarity">
    <text evidence="1">Belongs to the argonaute family. Ago subfamily.</text>
</comment>
<dbReference type="PROSITE" id="PS50822">
    <property type="entry name" value="PIWI"/>
    <property type="match status" value="1"/>
</dbReference>
<feature type="compositionally biased region" description="Gly residues" evidence="3">
    <location>
        <begin position="30"/>
        <end position="62"/>
    </location>
</feature>
<protein>
    <submittedName>
        <fullName evidence="6">(wild Malaysian banana) hypothetical protein</fullName>
    </submittedName>
</protein>
<name>A0A8D7F9L3_MUSAM</name>
<feature type="compositionally biased region" description="Basic residues" evidence="3">
    <location>
        <begin position="1"/>
        <end position="11"/>
    </location>
</feature>
<dbReference type="Pfam" id="PF08699">
    <property type="entry name" value="ArgoL1"/>
    <property type="match status" value="1"/>
</dbReference>
<dbReference type="Pfam" id="PF16488">
    <property type="entry name" value="ArgoL2"/>
    <property type="match status" value="1"/>
</dbReference>
<evidence type="ECO:0000256" key="1">
    <source>
        <dbReference type="ARBA" id="ARBA00008201"/>
    </source>
</evidence>
<feature type="compositionally biased region" description="Basic and acidic residues" evidence="3">
    <location>
        <begin position="108"/>
        <end position="118"/>
    </location>
</feature>
<dbReference type="Pfam" id="PF16487">
    <property type="entry name" value="ArgoMid"/>
    <property type="match status" value="1"/>
</dbReference>
<dbReference type="GO" id="GO:0031047">
    <property type="term" value="P:regulatory ncRNA-mediated gene silencing"/>
    <property type="evidence" value="ECO:0007669"/>
    <property type="project" value="UniProtKB-KW"/>
</dbReference>
<dbReference type="SMART" id="SM01163">
    <property type="entry name" value="DUF1785"/>
    <property type="match status" value="1"/>
</dbReference>
<dbReference type="CDD" id="cd04657">
    <property type="entry name" value="Piwi_ago-like"/>
    <property type="match status" value="1"/>
</dbReference>
<dbReference type="Gene3D" id="3.30.420.10">
    <property type="entry name" value="Ribonuclease H-like superfamily/Ribonuclease H"/>
    <property type="match status" value="1"/>
</dbReference>
<dbReference type="FunFam" id="3.40.50.2300:FF:000110">
    <property type="entry name" value="Argonaute 10"/>
    <property type="match status" value="1"/>
</dbReference>
<dbReference type="FunFam" id="2.170.260.10:FF:000001">
    <property type="entry name" value="Protein argonaute-2"/>
    <property type="match status" value="1"/>
</dbReference>
<dbReference type="AlphaFoldDB" id="A0A8D7F9L3"/>
<dbReference type="Pfam" id="PF16486">
    <property type="entry name" value="ArgoN"/>
    <property type="match status" value="1"/>
</dbReference>
<evidence type="ECO:0000256" key="2">
    <source>
        <dbReference type="ARBA" id="ARBA00023158"/>
    </source>
</evidence>
<feature type="domain" description="PAZ" evidence="4">
    <location>
        <begin position="356"/>
        <end position="469"/>
    </location>
</feature>
<evidence type="ECO:0000313" key="6">
    <source>
        <dbReference type="EMBL" id="CAG1845429.1"/>
    </source>
</evidence>
<dbReference type="InterPro" id="IPR012337">
    <property type="entry name" value="RNaseH-like_sf"/>
</dbReference>
<feature type="domain" description="Piwi" evidence="5">
    <location>
        <begin position="644"/>
        <end position="963"/>
    </location>
</feature>
<dbReference type="PROSITE" id="PS50821">
    <property type="entry name" value="PAZ"/>
    <property type="match status" value="1"/>
</dbReference>
<dbReference type="InterPro" id="IPR036397">
    <property type="entry name" value="RNaseH_sf"/>
</dbReference>
<keyword evidence="2" id="KW-0943">RNA-mediated gene silencing</keyword>
<dbReference type="Pfam" id="PF02170">
    <property type="entry name" value="PAZ"/>
    <property type="match status" value="1"/>
</dbReference>
<evidence type="ECO:0000259" key="4">
    <source>
        <dbReference type="PROSITE" id="PS50821"/>
    </source>
</evidence>
<feature type="compositionally biased region" description="Low complexity" evidence="3">
    <location>
        <begin position="79"/>
        <end position="105"/>
    </location>
</feature>
<dbReference type="InterPro" id="IPR032473">
    <property type="entry name" value="Argonaute_Mid_dom"/>
</dbReference>
<accession>A0A8D7F9L3</accession>
<dbReference type="InterPro" id="IPR032474">
    <property type="entry name" value="Argonaute_N"/>
</dbReference>
<evidence type="ECO:0000259" key="5">
    <source>
        <dbReference type="PROSITE" id="PS50822"/>
    </source>
</evidence>
<dbReference type="SMART" id="SM00949">
    <property type="entry name" value="PAZ"/>
    <property type="match status" value="1"/>
</dbReference>
<reference evidence="6" key="1">
    <citation type="submission" date="2021-03" db="EMBL/GenBank/DDBJ databases">
        <authorList>
            <consortium name="Genoscope - CEA"/>
            <person name="William W."/>
        </authorList>
    </citation>
    <scope>NUCLEOTIDE SEQUENCE</scope>
    <source>
        <strain evidence="6">Doubled-haploid Pahang</strain>
    </source>
</reference>
<dbReference type="InterPro" id="IPR036085">
    <property type="entry name" value="PAZ_dom_sf"/>
</dbReference>
<dbReference type="InterPro" id="IPR045246">
    <property type="entry name" value="Piwi_ago-like"/>
</dbReference>
<dbReference type="EMBL" id="HG996471">
    <property type="protein sequence ID" value="CAG1845429.1"/>
    <property type="molecule type" value="Genomic_DNA"/>
</dbReference>
<organism evidence="6">
    <name type="scientific">Musa acuminata subsp. malaccensis</name>
    <name type="common">Wild banana</name>
    <name type="synonym">Musa malaccensis</name>
    <dbReference type="NCBI Taxonomy" id="214687"/>
    <lineage>
        <taxon>Eukaryota</taxon>
        <taxon>Viridiplantae</taxon>
        <taxon>Streptophyta</taxon>
        <taxon>Embryophyta</taxon>
        <taxon>Tracheophyta</taxon>
        <taxon>Spermatophyta</taxon>
        <taxon>Magnoliopsida</taxon>
        <taxon>Liliopsida</taxon>
        <taxon>Zingiberales</taxon>
        <taxon>Musaceae</taxon>
        <taxon>Musa</taxon>
    </lineage>
</organism>
<feature type="compositionally biased region" description="Low complexity" evidence="3">
    <location>
        <begin position="968"/>
        <end position="977"/>
    </location>
</feature>
<dbReference type="InterPro" id="IPR003165">
    <property type="entry name" value="Piwi"/>
</dbReference>
<dbReference type="Pfam" id="PF02171">
    <property type="entry name" value="Piwi"/>
    <property type="match status" value="1"/>
</dbReference>
<dbReference type="FunFam" id="3.30.420.10:FF:000013">
    <property type="entry name" value="protein argonaute 10-like"/>
    <property type="match status" value="1"/>
</dbReference>
<evidence type="ECO:0000256" key="3">
    <source>
        <dbReference type="SAM" id="MobiDB-lite"/>
    </source>
</evidence>
<dbReference type="GO" id="GO:0003723">
    <property type="term" value="F:RNA binding"/>
    <property type="evidence" value="ECO:0007669"/>
    <property type="project" value="InterPro"/>
</dbReference>
<dbReference type="SUPFAM" id="SSF53098">
    <property type="entry name" value="Ribonuclease H-like"/>
    <property type="match status" value="1"/>
</dbReference>
<feature type="region of interest" description="Disordered" evidence="3">
    <location>
        <begin position="1"/>
        <end position="143"/>
    </location>
</feature>
<proteinExistence type="inferred from homology"/>
<dbReference type="Gene3D" id="2.170.260.10">
    <property type="entry name" value="paz domain"/>
    <property type="match status" value="1"/>
</dbReference>
<feature type="compositionally biased region" description="Basic and acidic residues" evidence="3">
    <location>
        <begin position="12"/>
        <end position="21"/>
    </location>
</feature>